<dbReference type="Proteomes" id="UP000195918">
    <property type="component" value="Unassembled WGS sequence"/>
</dbReference>
<dbReference type="InterPro" id="IPR036005">
    <property type="entry name" value="Creatinase/aminopeptidase-like"/>
</dbReference>
<dbReference type="RefSeq" id="WP_086950982.1">
    <property type="nucleotide sequence ID" value="NZ_FWFD01000008.1"/>
</dbReference>
<dbReference type="Gene3D" id="3.40.350.10">
    <property type="entry name" value="Creatinase/prolidase N-terminal domain"/>
    <property type="match status" value="1"/>
</dbReference>
<dbReference type="EMBL" id="FWFD01000008">
    <property type="protein sequence ID" value="SLM85346.1"/>
    <property type="molecule type" value="Genomic_DNA"/>
</dbReference>
<keyword evidence="3" id="KW-0645">Protease</keyword>
<dbReference type="InterPro" id="IPR000994">
    <property type="entry name" value="Pept_M24"/>
</dbReference>
<keyword evidence="4" id="KW-1185">Reference proteome</keyword>
<sequence length="363" mass="40492">MFEERLENVLKEMKIRQMPQLVISDPMTIFYLTGTMIEAGERLAALILKEDKKHVAIINQLFPIQEAEIGMPIIKVDDTDEGKGMAILAEQLNQEQLIAVDKQWSAEFLLSLMKKVNKEVSQFVLSSDITDDVRAIKSEDEKQKMRDVSIDNDTAVGRLADLVPEKLTELAMTEKLIDIYKELGNSGVSFDPIVAYGANGADPHHMNDDSLVKVGDSIIIDIGGVKNGYCSDMTRTFFYKEVSEKNRDVYETVLEANKRAIAKVKPGVTFAEIDAAARDYITEKGYGEYFTHRTGHFIGMECHEAGDVSGANHKEVKVGNIFSIEPGIYIPGEVGVRIEDLVIATEDGCENLNHYPKELRVLG</sequence>
<dbReference type="InterPro" id="IPR050659">
    <property type="entry name" value="Peptidase_M24B"/>
</dbReference>
<dbReference type="Pfam" id="PF00557">
    <property type="entry name" value="Peptidase_M24"/>
    <property type="match status" value="1"/>
</dbReference>
<keyword evidence="3" id="KW-0378">Hydrolase</keyword>
<reference evidence="4" key="1">
    <citation type="submission" date="2017-02" db="EMBL/GenBank/DDBJ databases">
        <authorList>
            <person name="Dridi B."/>
        </authorList>
    </citation>
    <scope>NUCLEOTIDE SEQUENCE [LARGE SCALE GENOMIC DNA]</scope>
    <source>
        <strain evidence="4">bH819</strain>
    </source>
</reference>
<evidence type="ECO:0000313" key="4">
    <source>
        <dbReference type="Proteomes" id="UP000195918"/>
    </source>
</evidence>
<feature type="domain" description="Peptidase M24" evidence="1">
    <location>
        <begin position="144"/>
        <end position="346"/>
    </location>
</feature>
<accession>A0A1X6WNV0</accession>
<dbReference type="Pfam" id="PF01321">
    <property type="entry name" value="Creatinase_N"/>
    <property type="match status" value="1"/>
</dbReference>
<evidence type="ECO:0000259" key="1">
    <source>
        <dbReference type="Pfam" id="PF00557"/>
    </source>
</evidence>
<keyword evidence="3" id="KW-0031">Aminopeptidase</keyword>
<dbReference type="CDD" id="cd01092">
    <property type="entry name" value="APP-like"/>
    <property type="match status" value="1"/>
</dbReference>
<dbReference type="PANTHER" id="PTHR46112:SF3">
    <property type="entry name" value="AMINOPEPTIDASE YPDF"/>
    <property type="match status" value="1"/>
</dbReference>
<evidence type="ECO:0000259" key="2">
    <source>
        <dbReference type="Pfam" id="PF01321"/>
    </source>
</evidence>
<gene>
    <name evidence="3" type="ORF">FM121_04560</name>
</gene>
<dbReference type="SUPFAM" id="SSF55920">
    <property type="entry name" value="Creatinase/aminopeptidase"/>
    <property type="match status" value="1"/>
</dbReference>
<protein>
    <submittedName>
        <fullName evidence="3">Aminopeptidase YpdF (MP-, MA-, MS-, AP-, NP-specific)</fullName>
    </submittedName>
</protein>
<organism evidence="3 4">
    <name type="scientific">Vagococcus fluvialis bH819</name>
    <dbReference type="NCBI Taxonomy" id="1255619"/>
    <lineage>
        <taxon>Bacteria</taxon>
        <taxon>Bacillati</taxon>
        <taxon>Bacillota</taxon>
        <taxon>Bacilli</taxon>
        <taxon>Lactobacillales</taxon>
        <taxon>Enterococcaceae</taxon>
        <taxon>Vagococcus</taxon>
    </lineage>
</organism>
<dbReference type="InterPro" id="IPR029149">
    <property type="entry name" value="Creatin/AminoP/Spt16_N"/>
</dbReference>
<dbReference type="OrthoDB" id="9806388at2"/>
<proteinExistence type="predicted"/>
<evidence type="ECO:0000313" key="3">
    <source>
        <dbReference type="EMBL" id="SLM85346.1"/>
    </source>
</evidence>
<dbReference type="PANTHER" id="PTHR46112">
    <property type="entry name" value="AMINOPEPTIDASE"/>
    <property type="match status" value="1"/>
</dbReference>
<feature type="domain" description="Creatinase N-terminal" evidence="2">
    <location>
        <begin position="5"/>
        <end position="136"/>
    </location>
</feature>
<dbReference type="InterPro" id="IPR000587">
    <property type="entry name" value="Creatinase_N"/>
</dbReference>
<name>A0A1X6WNV0_9ENTE</name>
<dbReference type="GO" id="GO:0004177">
    <property type="term" value="F:aminopeptidase activity"/>
    <property type="evidence" value="ECO:0007669"/>
    <property type="project" value="UniProtKB-KW"/>
</dbReference>
<dbReference type="AlphaFoldDB" id="A0A1X6WNV0"/>
<dbReference type="SUPFAM" id="SSF53092">
    <property type="entry name" value="Creatinase/prolidase N-terminal domain"/>
    <property type="match status" value="1"/>
</dbReference>
<dbReference type="Gene3D" id="3.90.230.10">
    <property type="entry name" value="Creatinase/methionine aminopeptidase superfamily"/>
    <property type="match status" value="1"/>
</dbReference>